<sequence length="128" mass="14024">MEPVGLCWVGRPFELMKRILSYGVGRTTYRISNGKVTEQSLNWSPRRFVGIGAGDGANGDGTDPTVPPGDSKIDLLLFPFPTVPSAAVVMHEVQRHRALPLPGWPGGWEEEVFVWFAGHSPKPKLNDA</sequence>
<dbReference type="VEuPathDB" id="VectorBase:AMEM001642"/>
<evidence type="ECO:0000313" key="1">
    <source>
        <dbReference type="EnsemblMetazoa" id="AMEM001642-PA"/>
    </source>
</evidence>
<proteinExistence type="predicted"/>
<evidence type="ECO:0000313" key="2">
    <source>
        <dbReference type="Proteomes" id="UP000075903"/>
    </source>
</evidence>
<reference evidence="1" key="1">
    <citation type="submission" date="2020-05" db="UniProtKB">
        <authorList>
            <consortium name="EnsemblMetazoa"/>
        </authorList>
    </citation>
    <scope>IDENTIFICATION</scope>
    <source>
        <strain evidence="1">MAF</strain>
    </source>
</reference>
<dbReference type="Proteomes" id="UP000075903">
    <property type="component" value="Unassembled WGS sequence"/>
</dbReference>
<accession>A0A182UPZ4</accession>
<keyword evidence="2" id="KW-1185">Reference proteome</keyword>
<dbReference type="AlphaFoldDB" id="A0A182UPZ4"/>
<protein>
    <submittedName>
        <fullName evidence="1">Uncharacterized protein</fullName>
    </submittedName>
</protein>
<dbReference type="EnsemblMetazoa" id="AMEM001642-RA">
    <property type="protein sequence ID" value="AMEM001642-PA"/>
    <property type="gene ID" value="AMEM001642"/>
</dbReference>
<name>A0A182UPZ4_ANOME</name>
<organism evidence="1 2">
    <name type="scientific">Anopheles merus</name>
    <name type="common">Mosquito</name>
    <dbReference type="NCBI Taxonomy" id="30066"/>
    <lineage>
        <taxon>Eukaryota</taxon>
        <taxon>Metazoa</taxon>
        <taxon>Ecdysozoa</taxon>
        <taxon>Arthropoda</taxon>
        <taxon>Hexapoda</taxon>
        <taxon>Insecta</taxon>
        <taxon>Pterygota</taxon>
        <taxon>Neoptera</taxon>
        <taxon>Endopterygota</taxon>
        <taxon>Diptera</taxon>
        <taxon>Nematocera</taxon>
        <taxon>Culicoidea</taxon>
        <taxon>Culicidae</taxon>
        <taxon>Anophelinae</taxon>
        <taxon>Anopheles</taxon>
    </lineage>
</organism>